<comment type="caution">
    <text evidence="8">The sequence shown here is derived from an EMBL/GenBank/DDBJ whole genome shotgun (WGS) entry which is preliminary data.</text>
</comment>
<dbReference type="PANTHER" id="PTHR43035">
    <property type="entry name" value="FATTY ACID REPRESSION MUTANT PROTEIN 2-RELATED"/>
    <property type="match status" value="1"/>
</dbReference>
<dbReference type="InterPro" id="IPR033877">
    <property type="entry name" value="Frm2/Hbn1"/>
</dbReference>
<evidence type="ECO:0000256" key="3">
    <source>
        <dbReference type="ARBA" id="ARBA00007118"/>
    </source>
</evidence>
<dbReference type="SUPFAM" id="SSF55469">
    <property type="entry name" value="FMN-dependent nitroreductase-like"/>
    <property type="match status" value="1"/>
</dbReference>
<protein>
    <submittedName>
        <fullName evidence="8">Nitroreductase HBN1</fullName>
    </submittedName>
</protein>
<comment type="similarity">
    <text evidence="3">Belongs to the nitroreductase family.</text>
</comment>
<gene>
    <name evidence="8" type="ORF">B9G98_01073</name>
</gene>
<keyword evidence="9" id="KW-1185">Reference proteome</keyword>
<dbReference type="GO" id="GO:0005634">
    <property type="term" value="C:nucleus"/>
    <property type="evidence" value="ECO:0007669"/>
    <property type="project" value="UniProtKB-SubCell"/>
</dbReference>
<evidence type="ECO:0000256" key="5">
    <source>
        <dbReference type="ARBA" id="ARBA00023002"/>
    </source>
</evidence>
<organism evidence="8 9">
    <name type="scientific">Wickerhamiella sorbophila</name>
    <dbReference type="NCBI Taxonomy" id="45607"/>
    <lineage>
        <taxon>Eukaryota</taxon>
        <taxon>Fungi</taxon>
        <taxon>Dikarya</taxon>
        <taxon>Ascomycota</taxon>
        <taxon>Saccharomycotina</taxon>
        <taxon>Dipodascomycetes</taxon>
        <taxon>Dipodascales</taxon>
        <taxon>Trichomonascaceae</taxon>
        <taxon>Wickerhamiella</taxon>
    </lineage>
</organism>
<evidence type="ECO:0000313" key="9">
    <source>
        <dbReference type="Proteomes" id="UP000238350"/>
    </source>
</evidence>
<dbReference type="Proteomes" id="UP000238350">
    <property type="component" value="Unassembled WGS sequence"/>
</dbReference>
<keyword evidence="6" id="KW-0539">Nucleus</keyword>
<dbReference type="AlphaFoldDB" id="A0A2T0FEM7"/>
<dbReference type="Pfam" id="PF00881">
    <property type="entry name" value="Nitroreductase"/>
    <property type="match status" value="1"/>
</dbReference>
<feature type="domain" description="Nitroreductase" evidence="7">
    <location>
        <begin position="9"/>
        <end position="180"/>
    </location>
</feature>
<dbReference type="GO" id="GO:0016491">
    <property type="term" value="F:oxidoreductase activity"/>
    <property type="evidence" value="ECO:0007669"/>
    <property type="project" value="UniProtKB-KW"/>
</dbReference>
<dbReference type="STRING" id="45607.A0A2T0FEM7"/>
<dbReference type="CDD" id="cd02140">
    <property type="entry name" value="Frm2-like"/>
    <property type="match status" value="1"/>
</dbReference>
<dbReference type="GO" id="GO:0034599">
    <property type="term" value="P:cellular response to oxidative stress"/>
    <property type="evidence" value="ECO:0007669"/>
    <property type="project" value="InterPro"/>
</dbReference>
<dbReference type="GO" id="GO:0005737">
    <property type="term" value="C:cytoplasm"/>
    <property type="evidence" value="ECO:0007669"/>
    <property type="project" value="UniProtKB-SubCell"/>
</dbReference>
<reference evidence="8 9" key="1">
    <citation type="submission" date="2017-04" db="EMBL/GenBank/DDBJ databases">
        <title>Genome sequencing of [Candida] sorbophila.</title>
        <authorList>
            <person name="Ahn J.O."/>
        </authorList>
    </citation>
    <scope>NUCLEOTIDE SEQUENCE [LARGE SCALE GENOMIC DNA]</scope>
    <source>
        <strain evidence="8 9">DS02</strain>
    </source>
</reference>
<evidence type="ECO:0000256" key="6">
    <source>
        <dbReference type="ARBA" id="ARBA00023242"/>
    </source>
</evidence>
<name>A0A2T0FEM7_9ASCO</name>
<evidence type="ECO:0000313" key="8">
    <source>
        <dbReference type="EMBL" id="PRT53453.1"/>
    </source>
</evidence>
<dbReference type="EMBL" id="NDIQ01000001">
    <property type="protein sequence ID" value="PRT53453.1"/>
    <property type="molecule type" value="Genomic_DNA"/>
</dbReference>
<evidence type="ECO:0000256" key="1">
    <source>
        <dbReference type="ARBA" id="ARBA00004123"/>
    </source>
</evidence>
<proteinExistence type="inferred from homology"/>
<dbReference type="Gene3D" id="3.40.109.10">
    <property type="entry name" value="NADH Oxidase"/>
    <property type="match status" value="1"/>
</dbReference>
<comment type="subcellular location">
    <subcellularLocation>
        <location evidence="2">Cytoplasm</location>
    </subcellularLocation>
    <subcellularLocation>
        <location evidence="1">Nucleus</location>
    </subcellularLocation>
</comment>
<keyword evidence="4" id="KW-0963">Cytoplasm</keyword>
<dbReference type="InterPro" id="IPR000415">
    <property type="entry name" value="Nitroreductase-like"/>
</dbReference>
<evidence type="ECO:0000256" key="2">
    <source>
        <dbReference type="ARBA" id="ARBA00004496"/>
    </source>
</evidence>
<dbReference type="FunFam" id="3.40.109.10:FF:000001">
    <property type="entry name" value="Nitroreductase family"/>
    <property type="match status" value="1"/>
</dbReference>
<dbReference type="InterPro" id="IPR029479">
    <property type="entry name" value="Nitroreductase"/>
</dbReference>
<dbReference type="PANTHER" id="PTHR43035:SF1">
    <property type="entry name" value="FATTY ACID REPRESSION MUTANT PROTEIN 2-RELATED"/>
    <property type="match status" value="1"/>
</dbReference>
<evidence type="ECO:0000256" key="4">
    <source>
        <dbReference type="ARBA" id="ARBA00022490"/>
    </source>
</evidence>
<dbReference type="RefSeq" id="XP_024663399.1">
    <property type="nucleotide sequence ID" value="XM_024807631.1"/>
</dbReference>
<evidence type="ECO:0000259" key="7">
    <source>
        <dbReference type="Pfam" id="PF00881"/>
    </source>
</evidence>
<sequence>MSAPYLRSIATRRTIYQLGRQNFPLSHAEVTAIVTDIVKHTPSSFNSQTTRAVIIFDKNHEKLWGEFAHDALKAISTSEEAFAATKAKLDMFKGAYGTVLFFEDDNGIKKMQEQFPLYASKFPEFAGHSSGAAQINVWTALALENVGANLQHYSPLIDADVHKAFNVPENFRLTAQLVFGSKVGEAGEKTFLADTVRTIE</sequence>
<accession>A0A2T0FEM7</accession>
<keyword evidence="5" id="KW-0560">Oxidoreductase</keyword>
<dbReference type="GeneID" id="36514822"/>
<dbReference type="OrthoDB" id="2138173at2759"/>